<proteinExistence type="predicted"/>
<dbReference type="Proteomes" id="UP000304880">
    <property type="component" value="Unassembled WGS sequence"/>
</dbReference>
<evidence type="ECO:0000313" key="1">
    <source>
        <dbReference type="EMBL" id="TNH41280.1"/>
    </source>
</evidence>
<dbReference type="AlphaFoldDB" id="A0A5C4RBC9"/>
<organism evidence="1 2">
    <name type="scientific">Paracoccus haeundaensis</name>
    <dbReference type="NCBI Taxonomy" id="225362"/>
    <lineage>
        <taxon>Bacteria</taxon>
        <taxon>Pseudomonadati</taxon>
        <taxon>Pseudomonadota</taxon>
        <taxon>Alphaproteobacteria</taxon>
        <taxon>Rhodobacterales</taxon>
        <taxon>Paracoccaceae</taxon>
        <taxon>Paracoccus</taxon>
    </lineage>
</organism>
<evidence type="ECO:0008006" key="3">
    <source>
        <dbReference type="Google" id="ProtNLM"/>
    </source>
</evidence>
<keyword evidence="2" id="KW-1185">Reference proteome</keyword>
<evidence type="ECO:0000313" key="2">
    <source>
        <dbReference type="Proteomes" id="UP000304880"/>
    </source>
</evidence>
<dbReference type="EMBL" id="VDDC01000001">
    <property type="protein sequence ID" value="TNH41280.1"/>
    <property type="molecule type" value="Genomic_DNA"/>
</dbReference>
<comment type="caution">
    <text evidence="1">The sequence shown here is derived from an EMBL/GenBank/DDBJ whole genome shotgun (WGS) entry which is preliminary data.</text>
</comment>
<dbReference type="RefSeq" id="WP_139597494.1">
    <property type="nucleotide sequence ID" value="NZ_VDDC01000001.1"/>
</dbReference>
<name>A0A5C4RBC9_9RHOB</name>
<protein>
    <recommendedName>
        <fullName evidence="3">Phage tail protein</fullName>
    </recommendedName>
</protein>
<dbReference type="Gene3D" id="4.10.410.40">
    <property type="match status" value="1"/>
</dbReference>
<gene>
    <name evidence="1" type="ORF">FHD67_00770</name>
</gene>
<sequence>MLFPVAGATFFIADLPTEDPSGMPDVPDASWVEINETEALGSLGGRYDLEEVHGMSDGPGEGYTALKGAHRPDTMQVVLGLDPTDPGQLLLFKAYRSRDAFPFRLLFSDRITERRWFAMVLGLGEVFDAANNVMRLQVELHPATIPQR</sequence>
<accession>A0A5C4RBC9</accession>
<reference evidence="1 2" key="1">
    <citation type="submission" date="2019-06" db="EMBL/GenBank/DDBJ databases">
        <authorList>
            <person name="Li J."/>
        </authorList>
    </citation>
    <scope>NUCLEOTIDE SEQUENCE [LARGE SCALE GENOMIC DNA]</scope>
    <source>
        <strain evidence="1 2">CGMCC 1.8012</strain>
    </source>
</reference>